<dbReference type="AlphaFoldDB" id="A0A3L8P1A8"/>
<dbReference type="PANTHER" id="PTHR43877">
    <property type="entry name" value="AMINOALKYLPHOSPHONATE N-ACETYLTRANSFERASE-RELATED-RELATED"/>
    <property type="match status" value="1"/>
</dbReference>
<accession>A0A3L8P1A8</accession>
<keyword evidence="1 4" id="KW-0808">Transferase</keyword>
<reference evidence="4 5" key="1">
    <citation type="submission" date="2018-10" db="EMBL/GenBank/DDBJ databases">
        <title>Marmoricola sp. 4Q3S-7 whole genome shotgun sequence.</title>
        <authorList>
            <person name="Li F."/>
        </authorList>
    </citation>
    <scope>NUCLEOTIDE SEQUENCE [LARGE SCALE GENOMIC DNA]</scope>
    <source>
        <strain evidence="4 5">4Q3S-7</strain>
    </source>
</reference>
<evidence type="ECO:0000313" key="5">
    <source>
        <dbReference type="Proteomes" id="UP000281708"/>
    </source>
</evidence>
<dbReference type="Proteomes" id="UP000281708">
    <property type="component" value="Unassembled WGS sequence"/>
</dbReference>
<keyword evidence="2" id="KW-0012">Acyltransferase</keyword>
<comment type="caution">
    <text evidence="4">The sequence shown here is derived from an EMBL/GenBank/DDBJ whole genome shotgun (WGS) entry which is preliminary data.</text>
</comment>
<evidence type="ECO:0000313" key="4">
    <source>
        <dbReference type="EMBL" id="RLV48811.1"/>
    </source>
</evidence>
<dbReference type="SUPFAM" id="SSF55729">
    <property type="entry name" value="Acyl-CoA N-acyltransferases (Nat)"/>
    <property type="match status" value="1"/>
</dbReference>
<dbReference type="CDD" id="cd04301">
    <property type="entry name" value="NAT_SF"/>
    <property type="match status" value="1"/>
</dbReference>
<dbReference type="InterPro" id="IPR050832">
    <property type="entry name" value="Bact_Acetyltransf"/>
</dbReference>
<evidence type="ECO:0000256" key="1">
    <source>
        <dbReference type="ARBA" id="ARBA00022679"/>
    </source>
</evidence>
<evidence type="ECO:0000256" key="2">
    <source>
        <dbReference type="ARBA" id="ARBA00023315"/>
    </source>
</evidence>
<dbReference type="GO" id="GO:0016747">
    <property type="term" value="F:acyltransferase activity, transferring groups other than amino-acyl groups"/>
    <property type="evidence" value="ECO:0007669"/>
    <property type="project" value="InterPro"/>
</dbReference>
<dbReference type="EMBL" id="RDBE01000008">
    <property type="protein sequence ID" value="RLV48811.1"/>
    <property type="molecule type" value="Genomic_DNA"/>
</dbReference>
<dbReference type="Pfam" id="PF00583">
    <property type="entry name" value="Acetyltransf_1"/>
    <property type="match status" value="1"/>
</dbReference>
<proteinExistence type="predicted"/>
<evidence type="ECO:0000259" key="3">
    <source>
        <dbReference type="PROSITE" id="PS51186"/>
    </source>
</evidence>
<dbReference type="Gene3D" id="3.40.630.30">
    <property type="match status" value="1"/>
</dbReference>
<dbReference type="InterPro" id="IPR000182">
    <property type="entry name" value="GNAT_dom"/>
</dbReference>
<protein>
    <submittedName>
        <fullName evidence="4">GNAT family N-acetyltransferase</fullName>
    </submittedName>
</protein>
<feature type="domain" description="N-acetyltransferase" evidence="3">
    <location>
        <begin position="6"/>
        <end position="151"/>
    </location>
</feature>
<dbReference type="PROSITE" id="PS51186">
    <property type="entry name" value="GNAT"/>
    <property type="match status" value="1"/>
</dbReference>
<name>A0A3L8P1A8_9ACTN</name>
<dbReference type="InterPro" id="IPR016181">
    <property type="entry name" value="Acyl_CoA_acyltransferase"/>
</dbReference>
<keyword evidence="5" id="KW-1185">Reference proteome</keyword>
<gene>
    <name evidence="4" type="ORF">D9V37_13155</name>
</gene>
<organism evidence="4 5">
    <name type="scientific">Nocardioides mangrovicus</name>
    <dbReference type="NCBI Taxonomy" id="2478913"/>
    <lineage>
        <taxon>Bacteria</taxon>
        <taxon>Bacillati</taxon>
        <taxon>Actinomycetota</taxon>
        <taxon>Actinomycetes</taxon>
        <taxon>Propionibacteriales</taxon>
        <taxon>Nocardioidaceae</taxon>
        <taxon>Nocardioides</taxon>
    </lineage>
</organism>
<dbReference type="OrthoDB" id="9805924at2"/>
<sequence>MLGRVTLVRPLEADDHDRWRELFAAYRAFYRLAPDDAVIDRVWGWLLDPAHELSGLVAEVEGAVVGIAHHRPFARPSTGTVGLWLDDLFADPAARGRGVGRALIGRLQELAREQGRSLVRWITAEDNGTAQRLYDDVAARTRWVVYEAPPT</sequence>